<keyword evidence="10" id="KW-0732">Signal</keyword>
<comment type="similarity">
    <text evidence="2">Belongs to the outer membrane factor (OMF) (TC 1.B.17) family.</text>
</comment>
<evidence type="ECO:0000256" key="5">
    <source>
        <dbReference type="ARBA" id="ARBA00022692"/>
    </source>
</evidence>
<evidence type="ECO:0000313" key="11">
    <source>
        <dbReference type="EMBL" id="MDO7834595.1"/>
    </source>
</evidence>
<evidence type="ECO:0000256" key="9">
    <source>
        <dbReference type="SAM" id="MobiDB-lite"/>
    </source>
</evidence>
<keyword evidence="4" id="KW-1134">Transmembrane beta strand</keyword>
<gene>
    <name evidence="11" type="ORF">Q4610_06010</name>
</gene>
<dbReference type="Proteomes" id="UP001176471">
    <property type="component" value="Unassembled WGS sequence"/>
</dbReference>
<evidence type="ECO:0000256" key="1">
    <source>
        <dbReference type="ARBA" id="ARBA00004442"/>
    </source>
</evidence>
<dbReference type="Pfam" id="PF02321">
    <property type="entry name" value="OEP"/>
    <property type="match status" value="2"/>
</dbReference>
<accession>A0ABT8ZLG3</accession>
<dbReference type="InterPro" id="IPR051906">
    <property type="entry name" value="TolC-like"/>
</dbReference>
<organism evidence="11 12">
    <name type="scientific">Sphingobium cyanobacteriorum</name>
    <dbReference type="NCBI Taxonomy" id="3063954"/>
    <lineage>
        <taxon>Bacteria</taxon>
        <taxon>Pseudomonadati</taxon>
        <taxon>Pseudomonadota</taxon>
        <taxon>Alphaproteobacteria</taxon>
        <taxon>Sphingomonadales</taxon>
        <taxon>Sphingomonadaceae</taxon>
        <taxon>Sphingobium</taxon>
    </lineage>
</organism>
<keyword evidence="12" id="KW-1185">Reference proteome</keyword>
<dbReference type="SUPFAM" id="SSF56954">
    <property type="entry name" value="Outer membrane efflux proteins (OEP)"/>
    <property type="match status" value="1"/>
</dbReference>
<evidence type="ECO:0000256" key="6">
    <source>
        <dbReference type="ARBA" id="ARBA00023136"/>
    </source>
</evidence>
<feature type="region of interest" description="Disordered" evidence="9">
    <location>
        <begin position="49"/>
        <end position="74"/>
    </location>
</feature>
<protein>
    <submittedName>
        <fullName evidence="11">TolC family outer membrane protein</fullName>
    </submittedName>
</protein>
<dbReference type="RefSeq" id="WP_304535089.1">
    <property type="nucleotide sequence ID" value="NZ_JAUQOM010000002.1"/>
</dbReference>
<feature type="chain" id="PRO_5046431170" evidence="10">
    <location>
        <begin position="31"/>
        <end position="498"/>
    </location>
</feature>
<dbReference type="InterPro" id="IPR003423">
    <property type="entry name" value="OMP_efflux"/>
</dbReference>
<keyword evidence="6" id="KW-0472">Membrane</keyword>
<comment type="subcellular location">
    <subcellularLocation>
        <location evidence="1">Cell outer membrane</location>
    </subcellularLocation>
</comment>
<evidence type="ECO:0000256" key="7">
    <source>
        <dbReference type="ARBA" id="ARBA00023237"/>
    </source>
</evidence>
<dbReference type="NCBIfam" id="TIGR01844">
    <property type="entry name" value="type_I_sec_TolC"/>
    <property type="match status" value="1"/>
</dbReference>
<dbReference type="InterPro" id="IPR010130">
    <property type="entry name" value="T1SS_OMP_TolC"/>
</dbReference>
<keyword evidence="3" id="KW-0813">Transport</keyword>
<feature type="signal peptide" evidence="10">
    <location>
        <begin position="1"/>
        <end position="30"/>
    </location>
</feature>
<evidence type="ECO:0000256" key="10">
    <source>
        <dbReference type="SAM" id="SignalP"/>
    </source>
</evidence>
<keyword evidence="8" id="KW-0175">Coiled coil</keyword>
<evidence type="ECO:0000256" key="8">
    <source>
        <dbReference type="SAM" id="Coils"/>
    </source>
</evidence>
<proteinExistence type="inferred from homology"/>
<evidence type="ECO:0000256" key="2">
    <source>
        <dbReference type="ARBA" id="ARBA00007613"/>
    </source>
</evidence>
<keyword evidence="5" id="KW-0812">Transmembrane</keyword>
<keyword evidence="7" id="KW-0998">Cell outer membrane</keyword>
<reference evidence="11" key="1">
    <citation type="submission" date="2023-07" db="EMBL/GenBank/DDBJ databases">
        <title>Bacterial whole genome sequence for Sphingobium sp. HBC34.</title>
        <authorList>
            <person name="Le V."/>
            <person name="Ko S.-R."/>
            <person name="Ahn C.-Y."/>
            <person name="Oh H.-M."/>
        </authorList>
    </citation>
    <scope>NUCLEOTIDE SEQUENCE</scope>
    <source>
        <strain evidence="11">HBC34</strain>
    </source>
</reference>
<comment type="caution">
    <text evidence="11">The sequence shown here is derived from an EMBL/GenBank/DDBJ whole genome shotgun (WGS) entry which is preliminary data.</text>
</comment>
<feature type="coiled-coil region" evidence="8">
    <location>
        <begin position="186"/>
        <end position="213"/>
    </location>
</feature>
<dbReference type="Gene3D" id="1.20.1600.10">
    <property type="entry name" value="Outer membrane efflux proteins (OEP)"/>
    <property type="match status" value="1"/>
</dbReference>
<dbReference type="PANTHER" id="PTHR30026:SF22">
    <property type="entry name" value="OUTER MEMBRANE EFFLUX PROTEIN"/>
    <property type="match status" value="1"/>
</dbReference>
<name>A0ABT8ZLG3_9SPHN</name>
<evidence type="ECO:0000313" key="12">
    <source>
        <dbReference type="Proteomes" id="UP001176471"/>
    </source>
</evidence>
<evidence type="ECO:0000256" key="4">
    <source>
        <dbReference type="ARBA" id="ARBA00022452"/>
    </source>
</evidence>
<evidence type="ECO:0000256" key="3">
    <source>
        <dbReference type="ARBA" id="ARBA00022448"/>
    </source>
</evidence>
<dbReference type="PANTHER" id="PTHR30026">
    <property type="entry name" value="OUTER MEMBRANE PROTEIN TOLC"/>
    <property type="match status" value="1"/>
</dbReference>
<sequence length="498" mass="52598">MTGKRIHERHRAAAALLLLTSALTGASAQAETLQGALAKAYASNPTLTGARAGQRATDEGVPIQKAGGRPGLDVTGSYTESILKPTISFTSPQRTINAQATLNVPVYNGGAVRNGIKAANIRVEAGRASLRGTEASVFSQTVAAYMDVIRDSAIVALNRANVKVLEVNLQATNDRFEVGDLTRTDVAQSQSRLALAQSDLQRAQANLITSRENYIALVGEAPDNLEPPPQLPGLPADPDAAVRVALNDNPDIAAAKKLREARRYDVKAAKGAVMPTVSAFTQAGYTNYLHSLNSSAQDANGNIVEGPQINKQAAAGVQISIPLYQGGRPAAQVRQNQALESQAIEQEIEAERGVIAQTRAAYASWQASLQTIESSQKAVDAASLSLEGVRAENSVGSRTILDILNAEQESLIARVELVSARRNAYVAGFTLLAAMGHAEADDLGLASGALYDPVVNYDRVKGKWFDWDFDSAAQPVATRTVDTPAQNANVDAASAQQP</sequence>
<dbReference type="EMBL" id="JAUQOM010000002">
    <property type="protein sequence ID" value="MDO7834595.1"/>
    <property type="molecule type" value="Genomic_DNA"/>
</dbReference>